<keyword evidence="3" id="KW-0677">Repeat</keyword>
<evidence type="ECO:0000313" key="11">
    <source>
        <dbReference type="Proteomes" id="UP000001072"/>
    </source>
</evidence>
<feature type="region of interest" description="Disordered" evidence="8">
    <location>
        <begin position="282"/>
        <end position="319"/>
    </location>
</feature>
<accession>F4REW3</accession>
<dbReference type="PANTHER" id="PTHR40626:SF11">
    <property type="entry name" value="ZINC FINGER PROTEIN YPR022C"/>
    <property type="match status" value="1"/>
</dbReference>
<dbReference type="AlphaFoldDB" id="F4REW3"/>
<evidence type="ECO:0000256" key="2">
    <source>
        <dbReference type="ARBA" id="ARBA00022723"/>
    </source>
</evidence>
<dbReference type="HOGENOM" id="CLU_552164_0_0_1"/>
<gene>
    <name evidence="10" type="ORF">MELLADRAFT_61433</name>
</gene>
<dbReference type="PANTHER" id="PTHR40626">
    <property type="entry name" value="MIP31509P"/>
    <property type="match status" value="1"/>
</dbReference>
<dbReference type="EMBL" id="GL883098">
    <property type="protein sequence ID" value="EGG09177.1"/>
    <property type="molecule type" value="Genomic_DNA"/>
</dbReference>
<organism evidence="11">
    <name type="scientific">Melampsora larici-populina (strain 98AG31 / pathotype 3-4-7)</name>
    <name type="common">Poplar leaf rust fungus</name>
    <dbReference type="NCBI Taxonomy" id="747676"/>
    <lineage>
        <taxon>Eukaryota</taxon>
        <taxon>Fungi</taxon>
        <taxon>Dikarya</taxon>
        <taxon>Basidiomycota</taxon>
        <taxon>Pucciniomycotina</taxon>
        <taxon>Pucciniomycetes</taxon>
        <taxon>Pucciniales</taxon>
        <taxon>Melampsoraceae</taxon>
        <taxon>Melampsora</taxon>
    </lineage>
</organism>
<feature type="domain" description="C2H2-type" evidence="9">
    <location>
        <begin position="187"/>
        <end position="217"/>
    </location>
</feature>
<dbReference type="Gene3D" id="3.30.160.60">
    <property type="entry name" value="Classic Zinc Finger"/>
    <property type="match status" value="2"/>
</dbReference>
<evidence type="ECO:0000256" key="6">
    <source>
        <dbReference type="ARBA" id="ARBA00023242"/>
    </source>
</evidence>
<dbReference type="Proteomes" id="UP000001072">
    <property type="component" value="Unassembled WGS sequence"/>
</dbReference>
<dbReference type="InterPro" id="IPR051059">
    <property type="entry name" value="VerF-like"/>
</dbReference>
<name>F4REW3_MELLP</name>
<dbReference type="GO" id="GO:0000981">
    <property type="term" value="F:DNA-binding transcription factor activity, RNA polymerase II-specific"/>
    <property type="evidence" value="ECO:0007669"/>
    <property type="project" value="InterPro"/>
</dbReference>
<dbReference type="GO" id="GO:0000785">
    <property type="term" value="C:chromatin"/>
    <property type="evidence" value="ECO:0007669"/>
    <property type="project" value="TreeGrafter"/>
</dbReference>
<dbReference type="InterPro" id="IPR013087">
    <property type="entry name" value="Znf_C2H2_type"/>
</dbReference>
<feature type="region of interest" description="Disordered" evidence="8">
    <location>
        <begin position="462"/>
        <end position="486"/>
    </location>
</feature>
<evidence type="ECO:0000256" key="1">
    <source>
        <dbReference type="ARBA" id="ARBA00004123"/>
    </source>
</evidence>
<comment type="subcellular location">
    <subcellularLocation>
        <location evidence="1">Nucleus</location>
    </subcellularLocation>
</comment>
<dbReference type="PROSITE" id="PS50157">
    <property type="entry name" value="ZINC_FINGER_C2H2_2"/>
    <property type="match status" value="1"/>
</dbReference>
<dbReference type="InterPro" id="IPR036236">
    <property type="entry name" value="Znf_C2H2_sf"/>
</dbReference>
<dbReference type="FunCoup" id="F4REW3">
    <property type="interactions" value="163"/>
</dbReference>
<keyword evidence="5" id="KW-0862">Zinc</keyword>
<dbReference type="GO" id="GO:0008270">
    <property type="term" value="F:zinc ion binding"/>
    <property type="evidence" value="ECO:0007669"/>
    <property type="project" value="UniProtKB-KW"/>
</dbReference>
<evidence type="ECO:0000256" key="4">
    <source>
        <dbReference type="ARBA" id="ARBA00022771"/>
    </source>
</evidence>
<evidence type="ECO:0000256" key="5">
    <source>
        <dbReference type="ARBA" id="ARBA00022833"/>
    </source>
</evidence>
<evidence type="ECO:0000256" key="8">
    <source>
        <dbReference type="SAM" id="MobiDB-lite"/>
    </source>
</evidence>
<evidence type="ECO:0000259" key="9">
    <source>
        <dbReference type="PROSITE" id="PS50157"/>
    </source>
</evidence>
<evidence type="ECO:0000256" key="3">
    <source>
        <dbReference type="ARBA" id="ARBA00022737"/>
    </source>
</evidence>
<dbReference type="GeneID" id="18929733"/>
<protein>
    <recommendedName>
        <fullName evidence="9">C2H2-type domain-containing protein</fullName>
    </recommendedName>
</protein>
<keyword evidence="6" id="KW-0539">Nucleus</keyword>
<dbReference type="GO" id="GO:0000978">
    <property type="term" value="F:RNA polymerase II cis-regulatory region sequence-specific DNA binding"/>
    <property type="evidence" value="ECO:0007669"/>
    <property type="project" value="InterPro"/>
</dbReference>
<dbReference type="OrthoDB" id="10018191at2759"/>
<dbReference type="RefSeq" id="XP_007407537.1">
    <property type="nucleotide sequence ID" value="XM_007407475.1"/>
</dbReference>
<keyword evidence="11" id="KW-1185">Reference proteome</keyword>
<evidence type="ECO:0000313" key="10">
    <source>
        <dbReference type="EMBL" id="EGG09177.1"/>
    </source>
</evidence>
<reference evidence="11" key="1">
    <citation type="journal article" date="2011" name="Proc. Natl. Acad. Sci. U.S.A.">
        <title>Obligate biotrophy features unraveled by the genomic analysis of rust fungi.</title>
        <authorList>
            <person name="Duplessis S."/>
            <person name="Cuomo C.A."/>
            <person name="Lin Y.-C."/>
            <person name="Aerts A."/>
            <person name="Tisserant E."/>
            <person name="Veneault-Fourrey C."/>
            <person name="Joly D.L."/>
            <person name="Hacquard S."/>
            <person name="Amselem J."/>
            <person name="Cantarel B.L."/>
            <person name="Chiu R."/>
            <person name="Coutinho P.M."/>
            <person name="Feau N."/>
            <person name="Field M."/>
            <person name="Frey P."/>
            <person name="Gelhaye E."/>
            <person name="Goldberg J."/>
            <person name="Grabherr M.G."/>
            <person name="Kodira C.D."/>
            <person name="Kohler A."/>
            <person name="Kuees U."/>
            <person name="Lindquist E.A."/>
            <person name="Lucas S.M."/>
            <person name="Mago R."/>
            <person name="Mauceli E."/>
            <person name="Morin E."/>
            <person name="Murat C."/>
            <person name="Pangilinan J.L."/>
            <person name="Park R."/>
            <person name="Pearson M."/>
            <person name="Quesneville H."/>
            <person name="Rouhier N."/>
            <person name="Sakthikumar S."/>
            <person name="Salamov A.A."/>
            <person name="Schmutz J."/>
            <person name="Selles B."/>
            <person name="Shapiro H."/>
            <person name="Tanguay P."/>
            <person name="Tuskan G.A."/>
            <person name="Henrissat B."/>
            <person name="Van de Peer Y."/>
            <person name="Rouze P."/>
            <person name="Ellis J.G."/>
            <person name="Dodds P.N."/>
            <person name="Schein J.E."/>
            <person name="Zhong S."/>
            <person name="Hamelin R.C."/>
            <person name="Grigoriev I.V."/>
            <person name="Szabo L.J."/>
            <person name="Martin F."/>
        </authorList>
    </citation>
    <scope>NUCLEOTIDE SEQUENCE [LARGE SCALE GENOMIC DNA]</scope>
    <source>
        <strain evidence="11">98AG31 / pathotype 3-4-7</strain>
    </source>
</reference>
<dbReference type="GO" id="GO:0005634">
    <property type="term" value="C:nucleus"/>
    <property type="evidence" value="ECO:0007669"/>
    <property type="project" value="UniProtKB-SubCell"/>
</dbReference>
<sequence length="486" mass="54138">MSFDSQFDLDFASSGFCLAFGHLAEQGDQVEVFMFQALIYLLLARSLSALDIQSEHPISFASQYAPSQEKLMPSLFESLNPDQPGQNTGEYPILGHLLSPQSWTNSFNLVNLKQPDLIESSLQHPGLTSPSLEDENLHSLTNEVDVVLSANNQVASSPMKGKRKRSASSENLEVFQGLTTCETYKIFECKLDPNCFQKFNRAEHLARHERKHTKEKPFKCHCPKAFSRLDNWRQHKQAAHKLTPVANAEQEKLLMQVQKDLQRLNKLRIATIVAETRPVQIPTTKKAKAAPTQERKRETKKAPSLSLSHEASGPSKVPFQPPEPPCIDLPQLHPYTIVPALESYDFSTSPCSSHSQGFPSNATDLSVYSFGIGSSNSDFTPQATYSTPRDFSTSPYSTPMDFNRVISFEDMLHSSTTPVPQLSSSLPGIHPGPSFSSLEPFYFYSNPIEPFPYDPSTFVPSRSSVHFSDSSDEPLSLSYVNHSSSL</sequence>
<dbReference type="SUPFAM" id="SSF57667">
    <property type="entry name" value="beta-beta-alpha zinc fingers"/>
    <property type="match status" value="1"/>
</dbReference>
<evidence type="ECO:0000256" key="7">
    <source>
        <dbReference type="PROSITE-ProRule" id="PRU00042"/>
    </source>
</evidence>
<proteinExistence type="predicted"/>
<dbReference type="eggNOG" id="KOG1721">
    <property type="taxonomic scope" value="Eukaryota"/>
</dbReference>
<keyword evidence="4 7" id="KW-0863">Zinc-finger</keyword>
<keyword evidence="2" id="KW-0479">Metal-binding</keyword>
<dbReference type="KEGG" id="mlr:MELLADRAFT_61433"/>
<dbReference type="InParanoid" id="F4REW3"/>
<dbReference type="VEuPathDB" id="FungiDB:MELLADRAFT_61433"/>